<reference evidence="2" key="1">
    <citation type="submission" date="2020-04" db="EMBL/GenBank/DDBJ databases">
        <title>Draft genome resource of the tomato pathogen Pseudocercospora fuligena.</title>
        <authorList>
            <person name="Zaccaron A."/>
        </authorList>
    </citation>
    <scope>NUCLEOTIDE SEQUENCE</scope>
    <source>
        <strain evidence="2">PF001</strain>
    </source>
</reference>
<name>A0A8H6RD18_9PEZI</name>
<feature type="region of interest" description="Disordered" evidence="1">
    <location>
        <begin position="1061"/>
        <end position="1233"/>
    </location>
</feature>
<dbReference type="EMBL" id="JABCIY010000219">
    <property type="protein sequence ID" value="KAF7187791.1"/>
    <property type="molecule type" value="Genomic_DNA"/>
</dbReference>
<dbReference type="Proteomes" id="UP000660729">
    <property type="component" value="Unassembled WGS sequence"/>
</dbReference>
<feature type="compositionally biased region" description="Polar residues" evidence="1">
    <location>
        <begin position="1146"/>
        <end position="1155"/>
    </location>
</feature>
<dbReference type="OrthoDB" id="5335210at2759"/>
<feature type="region of interest" description="Disordered" evidence="1">
    <location>
        <begin position="962"/>
        <end position="1002"/>
    </location>
</feature>
<comment type="caution">
    <text evidence="2">The sequence shown here is derived from an EMBL/GenBank/DDBJ whole genome shotgun (WGS) entry which is preliminary data.</text>
</comment>
<feature type="compositionally biased region" description="Low complexity" evidence="1">
    <location>
        <begin position="977"/>
        <end position="991"/>
    </location>
</feature>
<accession>A0A8H6RD18</accession>
<feature type="region of interest" description="Disordered" evidence="1">
    <location>
        <begin position="501"/>
        <end position="560"/>
    </location>
</feature>
<feature type="compositionally biased region" description="Low complexity" evidence="1">
    <location>
        <begin position="303"/>
        <end position="331"/>
    </location>
</feature>
<feature type="compositionally biased region" description="Low complexity" evidence="1">
    <location>
        <begin position="42"/>
        <end position="60"/>
    </location>
</feature>
<feature type="region of interest" description="Disordered" evidence="1">
    <location>
        <begin position="882"/>
        <end position="945"/>
    </location>
</feature>
<organism evidence="2 3">
    <name type="scientific">Pseudocercospora fuligena</name>
    <dbReference type="NCBI Taxonomy" id="685502"/>
    <lineage>
        <taxon>Eukaryota</taxon>
        <taxon>Fungi</taxon>
        <taxon>Dikarya</taxon>
        <taxon>Ascomycota</taxon>
        <taxon>Pezizomycotina</taxon>
        <taxon>Dothideomycetes</taxon>
        <taxon>Dothideomycetidae</taxon>
        <taxon>Mycosphaerellales</taxon>
        <taxon>Mycosphaerellaceae</taxon>
        <taxon>Pseudocercospora</taxon>
    </lineage>
</organism>
<gene>
    <name evidence="2" type="ORF">HII31_10691</name>
</gene>
<feature type="compositionally biased region" description="Polar residues" evidence="1">
    <location>
        <begin position="536"/>
        <end position="554"/>
    </location>
</feature>
<keyword evidence="3" id="KW-1185">Reference proteome</keyword>
<feature type="region of interest" description="Disordered" evidence="1">
    <location>
        <begin position="383"/>
        <end position="457"/>
    </location>
</feature>
<feature type="compositionally biased region" description="Polar residues" evidence="1">
    <location>
        <begin position="394"/>
        <end position="408"/>
    </location>
</feature>
<sequence length="1277" mass="138092">MDDAASRTAVLHLSSTCTDLFSLAMNKFLKKKAEGHNASDETLPSPTQPLSPTLKKSSTSRWKKSKKAPEVRPQLDLSAALPSTDEFRTSLIMPSLSTRFSMLREQDDPTSLLGKASDDSVLQPRRKSRLADFGFPSSGLADIAEVSSLHGSFRPPFTQEHREQSYLSEDGYGSDAEALGGSIMSRSRPGEGNVLFGGRQKIYKIPTSGAASTKSLGKLVYDDDVGYSAFQKYRQREREEDESHFPRPSNDSQGFDFGLDKVEPDDQDDDGQRSLLNDSAKDLSHSPSLSSYDRKRSTTSSDAHSIARSSTAATSIASQPALSSAAPSPAYAPATVMAPAPAVAPVMDRSNTKTRRLYEQGLDQHIQDQQTSAITRLNSIQRQRAMSGKKTPPFLQSTKSAGNLQDRVNQPVYALRGQSPPLSSPLPPQLNAFGSVKHANSASPSPVPSGPQSPIESQFDESNVLAQALEPGDRGKATAMGAFNKPAHAFDEHQYLERQKQLQRSASSAAVKNKVPQPQQSAFQQRINRYEDDQSEYQPNASPDLSTRAGSQSASKHEPSKAYTVFQNAVNQFPVKPSAPSVNKSTLPDTHRTFFGNISASEDEDEEEVSEIAKSFNQPEYGHGGYHSKWQPTPLPSVSEHPALREEKSSLAEDAEEEERSKPNLRQKASARSLRHLEAKPGALVPRDLDSPTLGPQSQALNGMMHHLRQKSNNSSIYPAESGMGAQQDEALEAPDAPWATGSTPDMQQASVRSSHYTASNPWDLDEATSGASSAIERPERRSEVSLYQEGAASDRVSEVSSIQSSVPSWQHELQKQQHTRDPSNATLQDREAFSRDLAARRDAIRENLKSYVETNNSRAASPVPAASGPLRAFGMMRAKSSGESLATMRDQHAKGSKGLGVNSNASVNNLTKDERSGFSLDMARPRGNSSPRPAMPPPVSQHPAFKNEIGESVREAEIGDLPKERQLASSRSPALSTSRNRSRSNSAATTGRSRSRTGPYRDDLEKAMIEGHGSSATAHEPTPEASPAILPSDRDSDGSRLNMQAYFDQKMGLAAQNMSRLAPNGPQSAPLQPNVYTPGRPAPVANPYTSNPTPPLSASSNGTPASVSPATFSPEQYSPIVPSSARPNAPLRRKTISKSDISEPTLISSTSNVDTVDLPPGASLKNGMDQPPPIPPINPRRRGTRKLFGLGASKDASDKENELPKLTQSDPNLLLQTSPKRTDQGLFPPSNVVRMPARQESPALQQYGFNQAESPERRGPTRAVTAPMGAGEGGMF</sequence>
<feature type="region of interest" description="Disordered" evidence="1">
    <location>
        <begin position="35"/>
        <end position="71"/>
    </location>
</feature>
<feature type="region of interest" description="Disordered" evidence="1">
    <location>
        <begin position="1251"/>
        <end position="1277"/>
    </location>
</feature>
<feature type="compositionally biased region" description="Polar residues" evidence="1">
    <location>
        <begin position="741"/>
        <end position="761"/>
    </location>
</feature>
<feature type="compositionally biased region" description="Polar residues" evidence="1">
    <location>
        <begin position="502"/>
        <end position="527"/>
    </location>
</feature>
<feature type="compositionally biased region" description="Basic and acidic residues" evidence="1">
    <location>
        <begin position="813"/>
        <end position="822"/>
    </location>
</feature>
<feature type="compositionally biased region" description="Polar residues" evidence="1">
    <location>
        <begin position="902"/>
        <end position="911"/>
    </location>
</feature>
<dbReference type="AlphaFoldDB" id="A0A8H6RD18"/>
<feature type="compositionally biased region" description="Low complexity" evidence="1">
    <location>
        <begin position="799"/>
        <end position="809"/>
    </location>
</feature>
<feature type="compositionally biased region" description="Polar residues" evidence="1">
    <location>
        <begin position="1088"/>
        <end position="1117"/>
    </location>
</feature>
<feature type="region of interest" description="Disordered" evidence="1">
    <location>
        <begin position="235"/>
        <end position="331"/>
    </location>
</feature>
<proteinExistence type="predicted"/>
<evidence type="ECO:0000313" key="3">
    <source>
        <dbReference type="Proteomes" id="UP000660729"/>
    </source>
</evidence>
<feature type="compositionally biased region" description="Basic and acidic residues" evidence="1">
    <location>
        <begin position="642"/>
        <end position="651"/>
    </location>
</feature>
<feature type="region of interest" description="Disordered" evidence="1">
    <location>
        <begin position="1014"/>
        <end position="1041"/>
    </location>
</feature>
<feature type="compositionally biased region" description="Polar residues" evidence="1">
    <location>
        <begin position="1207"/>
        <end position="1220"/>
    </location>
</feature>
<feature type="compositionally biased region" description="Basic and acidic residues" evidence="1">
    <location>
        <begin position="235"/>
        <end position="245"/>
    </location>
</feature>
<protein>
    <submittedName>
        <fullName evidence="2">Uncharacterized protein</fullName>
    </submittedName>
</protein>
<feature type="compositionally biased region" description="Acidic residues" evidence="1">
    <location>
        <begin position="601"/>
        <end position="610"/>
    </location>
</feature>
<evidence type="ECO:0000256" key="1">
    <source>
        <dbReference type="SAM" id="MobiDB-lite"/>
    </source>
</evidence>
<feature type="region of interest" description="Disordered" evidence="1">
    <location>
        <begin position="600"/>
        <end position="830"/>
    </location>
</feature>
<feature type="compositionally biased region" description="Polar residues" evidence="1">
    <location>
        <begin position="1066"/>
        <end position="1076"/>
    </location>
</feature>
<evidence type="ECO:0000313" key="2">
    <source>
        <dbReference type="EMBL" id="KAF7187791.1"/>
    </source>
</evidence>